<dbReference type="EMBL" id="CP023777">
    <property type="protein sequence ID" value="ATL47525.1"/>
    <property type="molecule type" value="Genomic_DNA"/>
</dbReference>
<accession>A0A291QUB6</accession>
<name>A0A291QUB6_9BACT</name>
<keyword evidence="2" id="KW-1185">Reference proteome</keyword>
<dbReference type="AlphaFoldDB" id="A0A291QUB6"/>
<sequence length="105" mass="11488">MDSPGDTLSIAANAFYKSVTPQEQAAANIETDIVPALLNALGGAAPQNALKGSGIRSSPITADFYNNAYQRLRERDNGDNNTDRPKAYLNFVMFGKKYNLEENHH</sequence>
<protein>
    <submittedName>
        <fullName evidence="1">Uncharacterized protein</fullName>
    </submittedName>
</protein>
<dbReference type="OrthoDB" id="976756at2"/>
<evidence type="ECO:0000313" key="1">
    <source>
        <dbReference type="EMBL" id="ATL47525.1"/>
    </source>
</evidence>
<evidence type="ECO:0000313" key="2">
    <source>
        <dbReference type="Proteomes" id="UP000220133"/>
    </source>
</evidence>
<dbReference type="KEGG" id="cbae:COR50_10295"/>
<dbReference type="Proteomes" id="UP000220133">
    <property type="component" value="Chromosome"/>
</dbReference>
<reference evidence="1 2" key="1">
    <citation type="submission" date="2017-10" db="EMBL/GenBank/DDBJ databases">
        <title>Paenichitinophaga pekingensis gen. nov., sp. nov., isolated from activated sludge.</title>
        <authorList>
            <person name="Jin D."/>
            <person name="Kong X."/>
            <person name="Deng Y."/>
            <person name="Bai Z."/>
        </authorList>
    </citation>
    <scope>NUCLEOTIDE SEQUENCE [LARGE SCALE GENOMIC DNA]</scope>
    <source>
        <strain evidence="1 2">13</strain>
    </source>
</reference>
<gene>
    <name evidence="1" type="ORF">COR50_10295</name>
</gene>
<proteinExistence type="predicted"/>
<organism evidence="1 2">
    <name type="scientific">Chitinophaga caeni</name>
    <dbReference type="NCBI Taxonomy" id="2029983"/>
    <lineage>
        <taxon>Bacteria</taxon>
        <taxon>Pseudomonadati</taxon>
        <taxon>Bacteroidota</taxon>
        <taxon>Chitinophagia</taxon>
        <taxon>Chitinophagales</taxon>
        <taxon>Chitinophagaceae</taxon>
        <taxon>Chitinophaga</taxon>
    </lineage>
</organism>
<dbReference type="RefSeq" id="WP_098193902.1">
    <property type="nucleotide sequence ID" value="NZ_CP023777.1"/>
</dbReference>